<sequence length="112" mass="13327">MSEDNNEQWYLYIHIENLSNNDELQRQIVPASLIKKFNIDKRFTIKLHHDGEKQKCYVLYAAESYDKVSEQVAKSKRFHVPNYKFVESINDTVRQTDTEEMPDQMRKSKKAA</sequence>
<evidence type="ECO:0000313" key="2">
    <source>
        <dbReference type="Proteomes" id="UP000215335"/>
    </source>
</evidence>
<dbReference type="EMBL" id="NNAY01008355">
    <property type="protein sequence ID" value="OXU16278.1"/>
    <property type="molecule type" value="Genomic_DNA"/>
</dbReference>
<accession>A0A232ED57</accession>
<name>A0A232ED57_9HYME</name>
<comment type="caution">
    <text evidence="1">The sequence shown here is derived from an EMBL/GenBank/DDBJ whole genome shotgun (WGS) entry which is preliminary data.</text>
</comment>
<organism evidence="1 2">
    <name type="scientific">Trichomalopsis sarcophagae</name>
    <dbReference type="NCBI Taxonomy" id="543379"/>
    <lineage>
        <taxon>Eukaryota</taxon>
        <taxon>Metazoa</taxon>
        <taxon>Ecdysozoa</taxon>
        <taxon>Arthropoda</taxon>
        <taxon>Hexapoda</taxon>
        <taxon>Insecta</taxon>
        <taxon>Pterygota</taxon>
        <taxon>Neoptera</taxon>
        <taxon>Endopterygota</taxon>
        <taxon>Hymenoptera</taxon>
        <taxon>Apocrita</taxon>
        <taxon>Proctotrupomorpha</taxon>
        <taxon>Chalcidoidea</taxon>
        <taxon>Pteromalidae</taxon>
        <taxon>Pteromalinae</taxon>
        <taxon>Trichomalopsis</taxon>
    </lineage>
</organism>
<dbReference type="Proteomes" id="UP000215335">
    <property type="component" value="Unassembled WGS sequence"/>
</dbReference>
<evidence type="ECO:0000313" key="1">
    <source>
        <dbReference type="EMBL" id="OXU16278.1"/>
    </source>
</evidence>
<dbReference type="AlphaFoldDB" id="A0A232ED57"/>
<protein>
    <submittedName>
        <fullName evidence="1">Uncharacterized protein</fullName>
    </submittedName>
</protein>
<reference evidence="1 2" key="1">
    <citation type="journal article" date="2017" name="Curr. Biol.">
        <title>The Evolution of Venom by Co-option of Single-Copy Genes.</title>
        <authorList>
            <person name="Martinson E.O."/>
            <person name="Mrinalini"/>
            <person name="Kelkar Y.D."/>
            <person name="Chang C.H."/>
            <person name="Werren J.H."/>
        </authorList>
    </citation>
    <scope>NUCLEOTIDE SEQUENCE [LARGE SCALE GENOMIC DNA]</scope>
    <source>
        <strain evidence="1 2">Alberta</strain>
        <tissue evidence="1">Whole body</tissue>
    </source>
</reference>
<gene>
    <name evidence="1" type="ORF">TSAR_010932</name>
</gene>
<keyword evidence="2" id="KW-1185">Reference proteome</keyword>
<proteinExistence type="predicted"/>